<sequence length="375" mass="41011">MRVQPAAFLRTTLPLDLSRLQELDGGRYHSIWLPDHMVSFWPDSIWTPEFTDLATASPSPHRHLDGLAVTAAAAVLTENVPLVSAVVDTVRRHPSLLAQTALTIDHLAKGRFILGLGSGESENIVPYGFDFSTPVSRFEEALTVIRLLWDSDGPVDFDGQFYSLRHARLDTEPYAGRAPQIWIGASGPRMLEIAGRHADGWWPAGAWTPEHYAEMLSAVRKSAERAGRDPHAITPCFIQVCLIGEDDDALAEILQAPLVKAFLLQVSAEMLRGFGFEHPMGDRWRGFQDIDPAVLTRERILAFLDKATPEMVLAAVPHGTPTQVAKIVKTYVDAGLRVPKILDYGAMAGLSYAAASAANIRAAEDELMRLCGGAS</sequence>
<evidence type="ECO:0000313" key="3">
    <source>
        <dbReference type="EMBL" id="OJZ69081.1"/>
    </source>
</evidence>
<dbReference type="PANTHER" id="PTHR43244:SF1">
    <property type="entry name" value="5,10-METHYLENETETRAHYDROMETHANOPTERIN REDUCTASE"/>
    <property type="match status" value="1"/>
</dbReference>
<comment type="caution">
    <text evidence="3">The sequence shown here is derived from an EMBL/GenBank/DDBJ whole genome shotgun (WGS) entry which is preliminary data.</text>
</comment>
<name>A0A1Q4HNX1_9MYCO</name>
<dbReference type="PANTHER" id="PTHR43244">
    <property type="match status" value="1"/>
</dbReference>
<dbReference type="CDD" id="cd01097">
    <property type="entry name" value="Tetrahydromethanopterin_reductase"/>
    <property type="match status" value="1"/>
</dbReference>
<evidence type="ECO:0000256" key="1">
    <source>
        <dbReference type="ARBA" id="ARBA00023002"/>
    </source>
</evidence>
<proteinExistence type="predicted"/>
<gene>
    <name evidence="3" type="ORF">BRW65_24005</name>
</gene>
<dbReference type="RefSeq" id="WP_073878987.1">
    <property type="nucleotide sequence ID" value="NZ_MPNT01000030.1"/>
</dbReference>
<dbReference type="EMBL" id="MPNT01000030">
    <property type="protein sequence ID" value="OJZ69081.1"/>
    <property type="molecule type" value="Genomic_DNA"/>
</dbReference>
<evidence type="ECO:0000259" key="2">
    <source>
        <dbReference type="Pfam" id="PF00296"/>
    </source>
</evidence>
<organism evidence="3 4">
    <name type="scientific">Mycobacterium paraffinicum</name>
    <dbReference type="NCBI Taxonomy" id="53378"/>
    <lineage>
        <taxon>Bacteria</taxon>
        <taxon>Bacillati</taxon>
        <taxon>Actinomycetota</taxon>
        <taxon>Actinomycetes</taxon>
        <taxon>Mycobacteriales</taxon>
        <taxon>Mycobacteriaceae</taxon>
        <taxon>Mycobacterium</taxon>
    </lineage>
</organism>
<accession>A0A1Q4HNX1</accession>
<dbReference type="Proteomes" id="UP000186438">
    <property type="component" value="Unassembled WGS sequence"/>
</dbReference>
<keyword evidence="4" id="KW-1185">Reference proteome</keyword>
<dbReference type="OrthoDB" id="9775082at2"/>
<dbReference type="GO" id="GO:0016705">
    <property type="term" value="F:oxidoreductase activity, acting on paired donors, with incorporation or reduction of molecular oxygen"/>
    <property type="evidence" value="ECO:0007669"/>
    <property type="project" value="InterPro"/>
</dbReference>
<protein>
    <submittedName>
        <fullName evidence="3">Luciferase</fullName>
    </submittedName>
</protein>
<feature type="domain" description="Luciferase-like" evidence="2">
    <location>
        <begin position="43"/>
        <end position="336"/>
    </location>
</feature>
<dbReference type="InterPro" id="IPR011251">
    <property type="entry name" value="Luciferase-like_dom"/>
</dbReference>
<dbReference type="Gene3D" id="3.20.20.30">
    <property type="entry name" value="Luciferase-like domain"/>
    <property type="match status" value="1"/>
</dbReference>
<dbReference type="AlphaFoldDB" id="A0A1Q4HNX1"/>
<dbReference type="InterPro" id="IPR036661">
    <property type="entry name" value="Luciferase-like_sf"/>
</dbReference>
<dbReference type="InterPro" id="IPR050564">
    <property type="entry name" value="F420-G6PD/mer"/>
</dbReference>
<dbReference type="SUPFAM" id="SSF51679">
    <property type="entry name" value="Bacterial luciferase-like"/>
    <property type="match status" value="1"/>
</dbReference>
<keyword evidence="1" id="KW-0560">Oxidoreductase</keyword>
<reference evidence="3 4" key="1">
    <citation type="submission" date="2016-11" db="EMBL/GenBank/DDBJ databases">
        <title>Genome sequences of unsequenced Mycobacteria.</title>
        <authorList>
            <person name="Greninger A.L."/>
            <person name="Fang F."/>
            <person name="Jerome K.R."/>
        </authorList>
    </citation>
    <scope>NUCLEOTIDE SEQUENCE [LARGE SCALE GENOMIC DNA]</scope>
    <source>
        <strain evidence="3 4">M11</strain>
    </source>
</reference>
<evidence type="ECO:0000313" key="4">
    <source>
        <dbReference type="Proteomes" id="UP000186438"/>
    </source>
</evidence>
<dbReference type="Pfam" id="PF00296">
    <property type="entry name" value="Bac_luciferase"/>
    <property type="match status" value="1"/>
</dbReference>
<dbReference type="STRING" id="53378.BRW65_24005"/>